<sequence>AHVTHRFICVWRFSLAGPNMVDTSRREEMDTAWSWVVLGASWLSLYVSTLLTAGGGIIQVEIIDDLDVGSGVISVMTSIALGMACLLGPLSGILSSLLSARYAIFLGVVLMSLGLLGVSMSRSLPLMIFFYAVVTGIGYGISYSPLVVVISFYFDKHRILANGILLCASGTAVFSLPYLLNYVIEFNGWRYAMALNGAVLLHILIFSSVFFPTEIERRSMLKTDLFCFWRRWNQNNPPPNSFVSHTSDEKEASVADSQESTLLQSVPTKFQPVVTSKSFMDSCGLIYSSQKFGVENISSNGFVHSSSKLKSDSLPVDSEDLNTSAVDYKDIIEKQEEIFFARQYSEVCSGSSISLSTELPARQQAVYTFGQLRKDRDHAGSSLVWVSSVSGSSMIIPMKIEEIVPVKDDGQIGLKSKLKRVCKSKAIWILNINSMLFMAGSGIHTVHFASYAQSKGMGRLQVSEFYMVYGIVIMCGRLLGGVVFNRMKPPLVLVMFILQFLNGLFLGFAPFYANTVDGIFVMEAGIGLLYGQSYMLLSPILAQILSVSDLPIAFGVNHLFIGVGYITAPILAGFIYDATHTYDIAMYIAGKPLYVSL</sequence>
<feature type="transmembrane region" description="Helical" evidence="1">
    <location>
        <begin position="519"/>
        <end position="542"/>
    </location>
</feature>
<dbReference type="InterPro" id="IPR036259">
    <property type="entry name" value="MFS_trans_sf"/>
</dbReference>
<organism evidence="2 3">
    <name type="scientific">Lymnaea stagnalis</name>
    <name type="common">Great pond snail</name>
    <name type="synonym">Helix stagnalis</name>
    <dbReference type="NCBI Taxonomy" id="6523"/>
    <lineage>
        <taxon>Eukaryota</taxon>
        <taxon>Metazoa</taxon>
        <taxon>Spiralia</taxon>
        <taxon>Lophotrochozoa</taxon>
        <taxon>Mollusca</taxon>
        <taxon>Gastropoda</taxon>
        <taxon>Heterobranchia</taxon>
        <taxon>Euthyneura</taxon>
        <taxon>Panpulmonata</taxon>
        <taxon>Hygrophila</taxon>
        <taxon>Lymnaeoidea</taxon>
        <taxon>Lymnaeidae</taxon>
        <taxon>Lymnaea</taxon>
    </lineage>
</organism>
<evidence type="ECO:0000313" key="3">
    <source>
        <dbReference type="Proteomes" id="UP001497497"/>
    </source>
</evidence>
<dbReference type="Pfam" id="PF07690">
    <property type="entry name" value="MFS_1"/>
    <property type="match status" value="1"/>
</dbReference>
<dbReference type="AlphaFoldDB" id="A0AAV2HS03"/>
<dbReference type="PANTHER" id="PTHR11360:SF260">
    <property type="entry name" value="MFS DOMAIN-CONTAINING PROTEIN"/>
    <property type="match status" value="1"/>
</dbReference>
<accession>A0AAV2HS03</accession>
<name>A0AAV2HS03_LYMST</name>
<feature type="transmembrane region" description="Helical" evidence="1">
    <location>
        <begin position="426"/>
        <end position="446"/>
    </location>
</feature>
<evidence type="ECO:0000313" key="2">
    <source>
        <dbReference type="EMBL" id="CAL1536724.1"/>
    </source>
</evidence>
<feature type="transmembrane region" description="Helical" evidence="1">
    <location>
        <begin position="191"/>
        <end position="211"/>
    </location>
</feature>
<dbReference type="InterPro" id="IPR050327">
    <property type="entry name" value="Proton-linked_MCT"/>
</dbReference>
<feature type="transmembrane region" description="Helical" evidence="1">
    <location>
        <begin position="466"/>
        <end position="484"/>
    </location>
</feature>
<feature type="transmembrane region" description="Helical" evidence="1">
    <location>
        <begin position="491"/>
        <end position="513"/>
    </location>
</feature>
<comment type="caution">
    <text evidence="2">The sequence shown here is derived from an EMBL/GenBank/DDBJ whole genome shotgun (WGS) entry which is preliminary data.</text>
</comment>
<keyword evidence="1" id="KW-0812">Transmembrane</keyword>
<dbReference type="Proteomes" id="UP001497497">
    <property type="component" value="Unassembled WGS sequence"/>
</dbReference>
<reference evidence="2 3" key="1">
    <citation type="submission" date="2024-04" db="EMBL/GenBank/DDBJ databases">
        <authorList>
            <consortium name="Genoscope - CEA"/>
            <person name="William W."/>
        </authorList>
    </citation>
    <scope>NUCLEOTIDE SEQUENCE [LARGE SCALE GENOMIC DNA]</scope>
</reference>
<dbReference type="PANTHER" id="PTHR11360">
    <property type="entry name" value="MONOCARBOXYLATE TRANSPORTER"/>
    <property type="match status" value="1"/>
</dbReference>
<feature type="transmembrane region" description="Helical" evidence="1">
    <location>
        <begin position="35"/>
        <end position="58"/>
    </location>
</feature>
<feature type="transmembrane region" description="Helical" evidence="1">
    <location>
        <begin position="102"/>
        <end position="120"/>
    </location>
</feature>
<dbReference type="Gene3D" id="1.20.1250.20">
    <property type="entry name" value="MFS general substrate transporter like domains"/>
    <property type="match status" value="2"/>
</dbReference>
<evidence type="ECO:0000256" key="1">
    <source>
        <dbReference type="SAM" id="Phobius"/>
    </source>
</evidence>
<dbReference type="SUPFAM" id="SSF103473">
    <property type="entry name" value="MFS general substrate transporter"/>
    <property type="match status" value="1"/>
</dbReference>
<proteinExistence type="predicted"/>
<gene>
    <name evidence="2" type="ORF">GSLYS_00010637001</name>
</gene>
<feature type="transmembrane region" description="Helical" evidence="1">
    <location>
        <begin position="554"/>
        <end position="576"/>
    </location>
</feature>
<dbReference type="EMBL" id="CAXITT010000237">
    <property type="protein sequence ID" value="CAL1536724.1"/>
    <property type="molecule type" value="Genomic_DNA"/>
</dbReference>
<keyword evidence="1" id="KW-1133">Transmembrane helix</keyword>
<feature type="transmembrane region" description="Helical" evidence="1">
    <location>
        <begin position="126"/>
        <end position="152"/>
    </location>
</feature>
<keyword evidence="1" id="KW-0472">Membrane</keyword>
<keyword evidence="3" id="KW-1185">Reference proteome</keyword>
<protein>
    <recommendedName>
        <fullName evidence="4">Major facilitator superfamily (MFS) profile domain-containing protein</fullName>
    </recommendedName>
</protein>
<evidence type="ECO:0008006" key="4">
    <source>
        <dbReference type="Google" id="ProtNLM"/>
    </source>
</evidence>
<feature type="transmembrane region" description="Helical" evidence="1">
    <location>
        <begin position="70"/>
        <end position="90"/>
    </location>
</feature>
<dbReference type="InterPro" id="IPR011701">
    <property type="entry name" value="MFS"/>
</dbReference>
<feature type="non-terminal residue" evidence="2">
    <location>
        <position position="1"/>
    </location>
</feature>
<feature type="transmembrane region" description="Helical" evidence="1">
    <location>
        <begin position="159"/>
        <end position="179"/>
    </location>
</feature>
<dbReference type="GO" id="GO:0008028">
    <property type="term" value="F:monocarboxylic acid transmembrane transporter activity"/>
    <property type="evidence" value="ECO:0007669"/>
    <property type="project" value="TreeGrafter"/>
</dbReference>